<dbReference type="InterPro" id="IPR002888">
    <property type="entry name" value="2Fe-2S-bd"/>
</dbReference>
<dbReference type="GO" id="GO:0016491">
    <property type="term" value="F:oxidoreductase activity"/>
    <property type="evidence" value="ECO:0007669"/>
    <property type="project" value="UniProtKB-KW"/>
</dbReference>
<dbReference type="InterPro" id="IPR036856">
    <property type="entry name" value="Ald_Oxase/Xan_DH_a/b_sf"/>
</dbReference>
<dbReference type="SUPFAM" id="SSF56003">
    <property type="entry name" value="Molybdenum cofactor-binding domain"/>
    <property type="match status" value="1"/>
</dbReference>
<dbReference type="InterPro" id="IPR037165">
    <property type="entry name" value="AldOxase/xan_DH_Mopterin-bd_sf"/>
</dbReference>
<keyword evidence="5" id="KW-0408">Iron</keyword>
<dbReference type="PANTHER" id="PTHR11908:SF132">
    <property type="entry name" value="ALDEHYDE OXIDASE 1-RELATED"/>
    <property type="match status" value="1"/>
</dbReference>
<dbReference type="Pfam" id="PF01315">
    <property type="entry name" value="Ald_Xan_dh_C"/>
    <property type="match status" value="1"/>
</dbReference>
<dbReference type="RefSeq" id="WP_074818082.1">
    <property type="nucleotide sequence ID" value="NZ_FNTI01000001.1"/>
</dbReference>
<evidence type="ECO:0000256" key="6">
    <source>
        <dbReference type="SAM" id="MobiDB-lite"/>
    </source>
</evidence>
<dbReference type="Pfam" id="PF01799">
    <property type="entry name" value="Fer2_2"/>
    <property type="match status" value="1"/>
</dbReference>
<accession>A0A1H4U3K4</accession>
<organism evidence="8 9">
    <name type="scientific">Bradyrhizobium lablabi</name>
    <dbReference type="NCBI Taxonomy" id="722472"/>
    <lineage>
        <taxon>Bacteria</taxon>
        <taxon>Pseudomonadati</taxon>
        <taxon>Pseudomonadota</taxon>
        <taxon>Alphaproteobacteria</taxon>
        <taxon>Hyphomicrobiales</taxon>
        <taxon>Nitrobacteraceae</taxon>
        <taxon>Bradyrhizobium</taxon>
    </lineage>
</organism>
<proteinExistence type="inferred from homology"/>
<dbReference type="Pfam" id="PF02738">
    <property type="entry name" value="MoCoBD_1"/>
    <property type="match status" value="1"/>
</dbReference>
<dbReference type="InterPro" id="IPR036884">
    <property type="entry name" value="2Fe-2S-bd_dom_sf"/>
</dbReference>
<dbReference type="InterPro" id="IPR046867">
    <property type="entry name" value="AldOxase/xan_DH_MoCoBD2"/>
</dbReference>
<dbReference type="GO" id="GO:0005506">
    <property type="term" value="F:iron ion binding"/>
    <property type="evidence" value="ECO:0007669"/>
    <property type="project" value="InterPro"/>
</dbReference>
<dbReference type="Gene3D" id="3.90.1170.50">
    <property type="entry name" value="Aldehyde oxidase/xanthine dehydrogenase, a/b hammerhead"/>
    <property type="match status" value="2"/>
</dbReference>
<dbReference type="SUPFAM" id="SSF54665">
    <property type="entry name" value="CO dehydrogenase molybdoprotein N-domain-like"/>
    <property type="match status" value="1"/>
</dbReference>
<dbReference type="PROSITE" id="PS51085">
    <property type="entry name" value="2FE2S_FER_2"/>
    <property type="match status" value="1"/>
</dbReference>
<evidence type="ECO:0000256" key="4">
    <source>
        <dbReference type="ARBA" id="ARBA00023002"/>
    </source>
</evidence>
<dbReference type="InterPro" id="IPR008274">
    <property type="entry name" value="AldOxase/xan_DH_MoCoBD1"/>
</dbReference>
<dbReference type="InterPro" id="IPR006058">
    <property type="entry name" value="2Fe2S_fd_BS"/>
</dbReference>
<evidence type="ECO:0000259" key="7">
    <source>
        <dbReference type="PROSITE" id="PS51085"/>
    </source>
</evidence>
<dbReference type="Gene3D" id="3.30.365.10">
    <property type="entry name" value="Aldehyde oxidase/xanthine dehydrogenase, molybdopterin binding domain"/>
    <property type="match status" value="4"/>
</dbReference>
<evidence type="ECO:0000313" key="8">
    <source>
        <dbReference type="EMBL" id="SEC63272.1"/>
    </source>
</evidence>
<evidence type="ECO:0000256" key="1">
    <source>
        <dbReference type="ARBA" id="ARBA00006849"/>
    </source>
</evidence>
<protein>
    <submittedName>
        <fullName evidence="8">Xanthine dehydrogenase YagR molybdenum-binding subunit</fullName>
    </submittedName>
</protein>
<dbReference type="InterPro" id="IPR012675">
    <property type="entry name" value="Beta-grasp_dom_sf"/>
</dbReference>
<dbReference type="InterPro" id="IPR016208">
    <property type="entry name" value="Ald_Oxase/xanthine_DH-like"/>
</dbReference>
<dbReference type="GO" id="GO:0051537">
    <property type="term" value="F:2 iron, 2 sulfur cluster binding"/>
    <property type="evidence" value="ECO:0007669"/>
    <property type="project" value="InterPro"/>
</dbReference>
<evidence type="ECO:0000256" key="5">
    <source>
        <dbReference type="ARBA" id="ARBA00023004"/>
    </source>
</evidence>
<name>A0A1H4U3K4_9BRAD</name>
<dbReference type="Pfam" id="PF00111">
    <property type="entry name" value="Fer2"/>
    <property type="match status" value="1"/>
</dbReference>
<dbReference type="InterPro" id="IPR001041">
    <property type="entry name" value="2Fe-2S_ferredoxin-type"/>
</dbReference>
<feature type="region of interest" description="Disordered" evidence="6">
    <location>
        <begin position="287"/>
        <end position="312"/>
    </location>
</feature>
<feature type="domain" description="2Fe-2S ferredoxin-type" evidence="7">
    <location>
        <begin position="1"/>
        <end position="76"/>
    </location>
</feature>
<evidence type="ECO:0000256" key="2">
    <source>
        <dbReference type="ARBA" id="ARBA00022505"/>
    </source>
</evidence>
<sequence length="897" mass="94116">MSTMTINGQLAPLPDDPDALLIEVVRDTLDLTGTKLVCGAGVCGACTVLLDGAPVVSCLMPARAAAGKAVTTVEGIGAAKLHPVQKAFMAHDALQCGFCTPGFIVEAAAFHDRWRAAKGTATPSREEIGAALSGHLCRCGAYDGIFRAVADACTGRFDSDAVASPPRMEARDKVTGAAKYTVDIHHDGQLEGVILRSPFAHARIGELDLAPARAIPGVGAVISLLDDDRVVRYVGAPIAAVAAKDRKTALAAIGAIRIASERLPAAIGLEEARKADAPVVFEKPDRKKAGNVSEGGGSPAPWKGNIRGPSAAFSRKPKQVKSWVADAHEAKNPLLVEGTFRTGTQSHACLEPHAAVARFDGDVLTVHVSTQAVFHLMELIAKRFKLDHDKVRVIADHVGGGFGSKASLGMETIAAIELARAAKAPVRMAYDRHEELSVTGYRPAAEVKISLLPSAQGELKALSLTAHADTGAATNSTIAALARLIYPAEAKALADYDVISNLPPGAAFRGPGGPPMAFALEQAIDEAALRMNVDPIALRKRWDPDPNRQRLYDWAMGLEVWRNRKPASAQSGRYRRGVAVATGYWLYLWQPGSKVEVAVKGGRLVASTATQDIGTGTRSVIANTVAREFGLEPHEIEVRIGDSRLPEGPGSGGSRVTASVVPPTLLAIAKLKTAIEANAKRKPVPGSNAPWRELLAASPDLAAASERPEDSKQMAPGIQSPLKQVGLLGWIFGFMMRRFSNLVIGAGVPSSVQVIEVEVDTWLGHVRVVHVHTGIAVGKIAAPALAHSQAAGSVIQGIGYALYEAREIDSVTGDILSGGMEDYRIPGISDTPAIDVHFDEGGFGHVLGGSVGIGEVATVPTSPAIANAVCNATGIRLTELPIRPDRLISALKGRAAA</sequence>
<dbReference type="SUPFAM" id="SSF47741">
    <property type="entry name" value="CO dehydrogenase ISP C-domain like"/>
    <property type="match status" value="1"/>
</dbReference>
<dbReference type="Pfam" id="PF20256">
    <property type="entry name" value="MoCoBD_2"/>
    <property type="match status" value="1"/>
</dbReference>
<dbReference type="SUPFAM" id="SSF54292">
    <property type="entry name" value="2Fe-2S ferredoxin-like"/>
    <property type="match status" value="1"/>
</dbReference>
<dbReference type="PROSITE" id="PS00197">
    <property type="entry name" value="2FE2S_FER_1"/>
    <property type="match status" value="1"/>
</dbReference>
<dbReference type="AlphaFoldDB" id="A0A1H4U3K4"/>
<dbReference type="OrthoDB" id="9763985at2"/>
<reference evidence="8 9" key="1">
    <citation type="submission" date="2016-10" db="EMBL/GenBank/DDBJ databases">
        <authorList>
            <person name="de Groot N.N."/>
        </authorList>
    </citation>
    <scope>NUCLEOTIDE SEQUENCE [LARGE SCALE GENOMIC DNA]</scope>
    <source>
        <strain evidence="8 9">GAS522</strain>
    </source>
</reference>
<dbReference type="Gene3D" id="1.10.150.120">
    <property type="entry name" value="[2Fe-2S]-binding domain"/>
    <property type="match status" value="1"/>
</dbReference>
<gene>
    <name evidence="8" type="ORF">SAMN05444171_1903</name>
</gene>
<keyword evidence="3" id="KW-0479">Metal-binding</keyword>
<dbReference type="Proteomes" id="UP000183208">
    <property type="component" value="Unassembled WGS sequence"/>
</dbReference>
<dbReference type="EMBL" id="FNTI01000001">
    <property type="protein sequence ID" value="SEC63272.1"/>
    <property type="molecule type" value="Genomic_DNA"/>
</dbReference>
<dbReference type="InterPro" id="IPR000674">
    <property type="entry name" value="Ald_Oxase/Xan_DH_a/b"/>
</dbReference>
<dbReference type="PANTHER" id="PTHR11908">
    <property type="entry name" value="XANTHINE DEHYDROGENASE"/>
    <property type="match status" value="1"/>
</dbReference>
<dbReference type="Gene3D" id="3.10.20.30">
    <property type="match status" value="1"/>
</dbReference>
<evidence type="ECO:0000313" key="9">
    <source>
        <dbReference type="Proteomes" id="UP000183208"/>
    </source>
</evidence>
<dbReference type="InterPro" id="IPR036010">
    <property type="entry name" value="2Fe-2S_ferredoxin-like_sf"/>
</dbReference>
<evidence type="ECO:0000256" key="3">
    <source>
        <dbReference type="ARBA" id="ARBA00022723"/>
    </source>
</evidence>
<keyword evidence="4" id="KW-0560">Oxidoreductase</keyword>
<keyword evidence="2" id="KW-0500">Molybdenum</keyword>
<dbReference type="SMART" id="SM01008">
    <property type="entry name" value="Ald_Xan_dh_C"/>
    <property type="match status" value="1"/>
</dbReference>
<comment type="similarity">
    <text evidence="1">Belongs to the xanthine dehydrogenase family.</text>
</comment>